<dbReference type="GeneID" id="54325298"/>
<evidence type="ECO:0000313" key="8">
    <source>
        <dbReference type="Proteomes" id="UP000324241"/>
    </source>
</evidence>
<dbReference type="VEuPathDB" id="FungiDB:EYZ11_009027"/>
<evidence type="ECO:0000256" key="2">
    <source>
        <dbReference type="ARBA" id="ARBA00023043"/>
    </source>
</evidence>
<dbReference type="PRINTS" id="PR01415">
    <property type="entry name" value="ANKYRIN"/>
</dbReference>
<feature type="repeat" description="ANK" evidence="3">
    <location>
        <begin position="256"/>
        <end position="288"/>
    </location>
</feature>
<dbReference type="STRING" id="1220188.A0A4S3J8Z1"/>
<dbReference type="EMBL" id="QUQM01000001">
    <property type="protein sequence ID" value="KAA8649917.1"/>
    <property type="molecule type" value="Genomic_DNA"/>
</dbReference>
<feature type="repeat" description="ANK" evidence="3">
    <location>
        <begin position="83"/>
        <end position="106"/>
    </location>
</feature>
<evidence type="ECO:0000259" key="4">
    <source>
        <dbReference type="PROSITE" id="PS50181"/>
    </source>
</evidence>
<dbReference type="PANTHER" id="PTHR24166:SF48">
    <property type="entry name" value="PROTEIN VAPYRIN"/>
    <property type="match status" value="1"/>
</dbReference>
<dbReference type="Proteomes" id="UP000324241">
    <property type="component" value="Unassembled WGS sequence"/>
</dbReference>
<keyword evidence="7" id="KW-1185">Reference proteome</keyword>
<proteinExistence type="predicted"/>
<dbReference type="Pfam" id="PF00023">
    <property type="entry name" value="Ank"/>
    <property type="match status" value="1"/>
</dbReference>
<dbReference type="Proteomes" id="UP000308092">
    <property type="component" value="Unassembled WGS sequence"/>
</dbReference>
<accession>A0A4S3J8Z1</accession>
<protein>
    <recommendedName>
        <fullName evidence="4">F-box domain-containing protein</fullName>
    </recommendedName>
</protein>
<organism evidence="6 7">
    <name type="scientific">Aspergillus tanneri</name>
    <dbReference type="NCBI Taxonomy" id="1220188"/>
    <lineage>
        <taxon>Eukaryota</taxon>
        <taxon>Fungi</taxon>
        <taxon>Dikarya</taxon>
        <taxon>Ascomycota</taxon>
        <taxon>Pezizomycotina</taxon>
        <taxon>Eurotiomycetes</taxon>
        <taxon>Eurotiomycetidae</taxon>
        <taxon>Eurotiales</taxon>
        <taxon>Aspergillaceae</taxon>
        <taxon>Aspergillus</taxon>
        <taxon>Aspergillus subgen. Circumdati</taxon>
    </lineage>
</organism>
<evidence type="ECO:0000313" key="5">
    <source>
        <dbReference type="EMBL" id="KAA8649917.1"/>
    </source>
</evidence>
<dbReference type="SUPFAM" id="SSF48403">
    <property type="entry name" value="Ankyrin repeat"/>
    <property type="match status" value="2"/>
</dbReference>
<dbReference type="InterPro" id="IPR001810">
    <property type="entry name" value="F-box_dom"/>
</dbReference>
<dbReference type="InterPro" id="IPR036770">
    <property type="entry name" value="Ankyrin_rpt-contain_sf"/>
</dbReference>
<dbReference type="OrthoDB" id="4772757at2759"/>
<feature type="domain" description="F-box" evidence="4">
    <location>
        <begin position="1"/>
        <end position="46"/>
    </location>
</feature>
<gene>
    <name evidence="5" type="ORF">ATNIH1004_002596</name>
    <name evidence="6" type="ORF">EYZ11_009027</name>
</gene>
<dbReference type="AlphaFoldDB" id="A0A4S3J8Z1"/>
<feature type="repeat" description="ANK" evidence="3">
    <location>
        <begin position="222"/>
        <end position="244"/>
    </location>
</feature>
<dbReference type="InterPro" id="IPR050889">
    <property type="entry name" value="Dendritic_Spine_Reg/Scaffold"/>
</dbReference>
<dbReference type="PROSITE" id="PS50088">
    <property type="entry name" value="ANK_REPEAT"/>
    <property type="match status" value="4"/>
</dbReference>
<dbReference type="InterPro" id="IPR002110">
    <property type="entry name" value="Ankyrin_rpt"/>
</dbReference>
<dbReference type="Gene3D" id="1.25.40.20">
    <property type="entry name" value="Ankyrin repeat-containing domain"/>
    <property type="match status" value="3"/>
</dbReference>
<reference evidence="6 7" key="1">
    <citation type="submission" date="2019-03" db="EMBL/GenBank/DDBJ databases">
        <title>The genome sequence of a newly discovered highly antifungal drug resistant Aspergillus species, Aspergillus tanneri NIH 1004.</title>
        <authorList>
            <person name="Mounaud S."/>
            <person name="Singh I."/>
            <person name="Joardar V."/>
            <person name="Pakala S."/>
            <person name="Pakala S."/>
            <person name="Venepally P."/>
            <person name="Hoover J."/>
            <person name="Nierman W."/>
            <person name="Chung J."/>
            <person name="Losada L."/>
        </authorList>
    </citation>
    <scope>NUCLEOTIDE SEQUENCE [LARGE SCALE GENOMIC DNA]</scope>
    <source>
        <strain evidence="6 7">NIH1004</strain>
    </source>
</reference>
<dbReference type="PROSITE" id="PS50297">
    <property type="entry name" value="ANK_REP_REGION"/>
    <property type="match status" value="4"/>
</dbReference>
<dbReference type="PANTHER" id="PTHR24166">
    <property type="entry name" value="ROLLING PEBBLES, ISOFORM B"/>
    <property type="match status" value="1"/>
</dbReference>
<evidence type="ECO:0000256" key="1">
    <source>
        <dbReference type="ARBA" id="ARBA00022737"/>
    </source>
</evidence>
<dbReference type="PROSITE" id="PS50181">
    <property type="entry name" value="FBOX"/>
    <property type="match status" value="1"/>
</dbReference>
<keyword evidence="1" id="KW-0677">Repeat</keyword>
<feature type="repeat" description="ANK" evidence="3">
    <location>
        <begin position="154"/>
        <end position="187"/>
    </location>
</feature>
<dbReference type="RefSeq" id="XP_033429278.1">
    <property type="nucleotide sequence ID" value="XM_033567283.1"/>
</dbReference>
<evidence type="ECO:0000313" key="7">
    <source>
        <dbReference type="Proteomes" id="UP000308092"/>
    </source>
</evidence>
<keyword evidence="2 3" id="KW-0040">ANK repeat</keyword>
<dbReference type="EMBL" id="SOSA01000408">
    <property type="protein sequence ID" value="THC91519.1"/>
    <property type="molecule type" value="Genomic_DNA"/>
</dbReference>
<evidence type="ECO:0000313" key="6">
    <source>
        <dbReference type="EMBL" id="THC91519.1"/>
    </source>
</evidence>
<comment type="caution">
    <text evidence="6">The sequence shown here is derived from an EMBL/GenBank/DDBJ whole genome shotgun (WGS) entry which is preliminary data.</text>
</comment>
<name>A0A4S3J8Z1_9EURO</name>
<evidence type="ECO:0000256" key="3">
    <source>
        <dbReference type="PROSITE-ProRule" id="PRU00023"/>
    </source>
</evidence>
<sequence>MALLTLPLELLELITDNLTSLEDINSLVRTNRRLYGLFNDRLYRHDVHFFKSSALLWASEKGQLQTAKASLQAGADANSPDADGNTPLFLATCTGHSRIVQLLLDNTEVEPNWEHHFYHRSILGYASIFGYTSVVKILLDQHKNRISLESKDRAGQSALSLAAQHGHIEIVRLLLAQDGVDPNSGDMYDRGPLSLAAWYGHEQIVQVLLRVQGINAHARDAHGLTPLALAAWNGQAAVVELLVQQPGVDVNSHDIFNQSVLMLAVRRGQANVIQLLLDHGADPNAQDVNGRSNLSMAALYGHESVAHLFLSNPEWKVEADVEDVHGVTPLEVATRCCHTDMAAVLSSGFELEL</sequence>
<dbReference type="SMART" id="SM00248">
    <property type="entry name" value="ANK"/>
    <property type="match status" value="9"/>
</dbReference>
<reference evidence="5 8" key="2">
    <citation type="submission" date="2019-08" db="EMBL/GenBank/DDBJ databases">
        <title>The genome sequence of a newly discovered highly antifungal drug resistant Aspergillus species, Aspergillus tanneri NIH 1004.</title>
        <authorList>
            <person name="Mounaud S."/>
            <person name="Singh I."/>
            <person name="Joardar V."/>
            <person name="Pakala S."/>
            <person name="Pakala S."/>
            <person name="Venepally P."/>
            <person name="Chung J.K."/>
            <person name="Losada L."/>
            <person name="Nierman W.C."/>
        </authorList>
    </citation>
    <scope>NUCLEOTIDE SEQUENCE [LARGE SCALE GENOMIC DNA]</scope>
    <source>
        <strain evidence="5 8">NIH1004</strain>
    </source>
</reference>
<dbReference type="Pfam" id="PF12796">
    <property type="entry name" value="Ank_2"/>
    <property type="match status" value="3"/>
</dbReference>